<feature type="transmembrane region" description="Helical" evidence="7">
    <location>
        <begin position="692"/>
        <end position="715"/>
    </location>
</feature>
<keyword evidence="5 7" id="KW-1133">Transmembrane helix</keyword>
<keyword evidence="10" id="KW-1185">Reference proteome</keyword>
<feature type="transmembrane region" description="Helical" evidence="7">
    <location>
        <begin position="389"/>
        <end position="410"/>
    </location>
</feature>
<feature type="transmembrane region" description="Helical" evidence="7">
    <location>
        <begin position="316"/>
        <end position="334"/>
    </location>
</feature>
<dbReference type="InterPro" id="IPR000731">
    <property type="entry name" value="SSD"/>
</dbReference>
<evidence type="ECO:0000256" key="6">
    <source>
        <dbReference type="ARBA" id="ARBA00023136"/>
    </source>
</evidence>
<evidence type="ECO:0000256" key="7">
    <source>
        <dbReference type="SAM" id="Phobius"/>
    </source>
</evidence>
<dbReference type="SUPFAM" id="SSF82866">
    <property type="entry name" value="Multidrug efflux transporter AcrB transmembrane domain"/>
    <property type="match status" value="2"/>
</dbReference>
<evidence type="ECO:0000256" key="3">
    <source>
        <dbReference type="ARBA" id="ARBA00022475"/>
    </source>
</evidence>
<comment type="similarity">
    <text evidence="2">Belongs to the resistance-nodulation-cell division (RND) (TC 2.A.6) family. MmpL subfamily.</text>
</comment>
<feature type="transmembrane region" description="Helical" evidence="7">
    <location>
        <begin position="594"/>
        <end position="615"/>
    </location>
</feature>
<feature type="transmembrane region" description="Helical" evidence="7">
    <location>
        <begin position="346"/>
        <end position="368"/>
    </location>
</feature>
<keyword evidence="3" id="KW-1003">Cell membrane</keyword>
<evidence type="ECO:0000313" key="10">
    <source>
        <dbReference type="Proteomes" id="UP000235116"/>
    </source>
</evidence>
<dbReference type="OrthoDB" id="9803781at2"/>
<evidence type="ECO:0000256" key="2">
    <source>
        <dbReference type="ARBA" id="ARBA00010157"/>
    </source>
</evidence>
<feature type="transmembrane region" description="Helical" evidence="7">
    <location>
        <begin position="622"/>
        <end position="644"/>
    </location>
</feature>
<feature type="transmembrane region" description="Helical" evidence="7">
    <location>
        <begin position="216"/>
        <end position="235"/>
    </location>
</feature>
<dbReference type="PROSITE" id="PS50156">
    <property type="entry name" value="SSD"/>
    <property type="match status" value="1"/>
</dbReference>
<dbReference type="Gene3D" id="1.20.1640.10">
    <property type="entry name" value="Multidrug efflux transporter AcrB transmembrane domain"/>
    <property type="match status" value="2"/>
</dbReference>
<feature type="transmembrane region" description="Helical" evidence="7">
    <location>
        <begin position="242"/>
        <end position="262"/>
    </location>
</feature>
<feature type="transmembrane region" description="Helical" evidence="7">
    <location>
        <begin position="650"/>
        <end position="671"/>
    </location>
</feature>
<dbReference type="KEGG" id="kak:Kalk_10375"/>
<evidence type="ECO:0000256" key="1">
    <source>
        <dbReference type="ARBA" id="ARBA00004651"/>
    </source>
</evidence>
<reference evidence="10" key="1">
    <citation type="submission" date="2017-08" db="EMBL/GenBank/DDBJ databases">
        <title>Direct submision.</title>
        <authorList>
            <person name="Kim S.-J."/>
            <person name="Rhee S.-K."/>
        </authorList>
    </citation>
    <scope>NUCLEOTIDE SEQUENCE [LARGE SCALE GENOMIC DNA]</scope>
    <source>
        <strain evidence="10">GI5</strain>
    </source>
</reference>
<dbReference type="RefSeq" id="WP_101894181.1">
    <property type="nucleotide sequence ID" value="NZ_CP022684.1"/>
</dbReference>
<sequence length="769" mass="85390">MLQHLVHKRLYYFIGTLILLLALSSQLLHMVFNGNVNVMFDEDDVHFQRLKQLDQQYIESNYLIVLFEPANKDIYSPESIKAIEELTQELWQLPHTIRVDSLSNYPRLSVAGDELSVESLVEAEQTLTQTQIDSIRRYARGDQQLNGRMVSPYENASALFASIALPEEHLESILELSKQALLLQQDFEQRYPGSKLYLNGDVAIENAMLQVTMDDILRVNPIVFGTIFILLGIFLRSIMAIAAAGAVVIASTGLSAGVHVLLGFEMNPITMMAPAIIMVLAVADSIHVLTAYRILCAGGTPPHQAMVESLRKNLSPVFWTSVTTAVGFMGMNFGDSPPFRTMGNMAAIGVLFAFVCTFTVLPMVALLFPTQYKGQAFTMARSMEKLARWVIGTSRSLLLIVFAVSILLMMCIPNLKLNDDISEYFDSSLPIYDSIQFARHNTNGVQYILYSMDSGEENGVHNPAFLQKVDAFSTWLRSQPDVSGVSSYVDTIKKIHRTMNQDDPDFYAIPDTAPLIAQYQLLYEMSLPPGMDLTRDLSLDRSALKLTVNVDGSENQTLIDLEQRIDQWLASNQPALRNQGTSQLLMFAHMGTNIIRSMVDGSLFTLIFISIFMIVGLRSLKFGLLSIIPNVFPPIVVYGIWAVAVGHVNHAAAMTFSICLGLVVDDTIHFISKYLYARRAGSTPQQSVEYSFIHSGTAIVITSITLSCGVLLLSLSNFTVNDTMSMMLAGIIMTALAFDLIFLPSLLLWADRFQITKPATNLQDSSANI</sequence>
<dbReference type="AlphaFoldDB" id="A0A2K9LKD2"/>
<comment type="subcellular location">
    <subcellularLocation>
        <location evidence="1">Cell membrane</location>
        <topology evidence="1">Multi-pass membrane protein</topology>
    </subcellularLocation>
</comment>
<evidence type="ECO:0000313" key="9">
    <source>
        <dbReference type="EMBL" id="AUM12798.1"/>
    </source>
</evidence>
<feature type="transmembrane region" description="Helical" evidence="7">
    <location>
        <begin position="727"/>
        <end position="749"/>
    </location>
</feature>
<dbReference type="PANTHER" id="PTHR33406:SF6">
    <property type="entry name" value="MEMBRANE PROTEIN YDGH-RELATED"/>
    <property type="match status" value="1"/>
</dbReference>
<feature type="transmembrane region" description="Helical" evidence="7">
    <location>
        <begin position="12"/>
        <end position="32"/>
    </location>
</feature>
<evidence type="ECO:0000259" key="8">
    <source>
        <dbReference type="PROSITE" id="PS50156"/>
    </source>
</evidence>
<keyword evidence="4 7" id="KW-0812">Transmembrane</keyword>
<feature type="domain" description="SSD" evidence="8">
    <location>
        <begin position="243"/>
        <end position="367"/>
    </location>
</feature>
<dbReference type="EMBL" id="CP022684">
    <property type="protein sequence ID" value="AUM12798.1"/>
    <property type="molecule type" value="Genomic_DNA"/>
</dbReference>
<dbReference type="InterPro" id="IPR004869">
    <property type="entry name" value="MMPL_dom"/>
</dbReference>
<organism evidence="9 10">
    <name type="scientific">Ketobacter alkanivorans</name>
    <dbReference type="NCBI Taxonomy" id="1917421"/>
    <lineage>
        <taxon>Bacteria</taxon>
        <taxon>Pseudomonadati</taxon>
        <taxon>Pseudomonadota</taxon>
        <taxon>Gammaproteobacteria</taxon>
        <taxon>Pseudomonadales</taxon>
        <taxon>Ketobacteraceae</taxon>
        <taxon>Ketobacter</taxon>
    </lineage>
</organism>
<dbReference type="PANTHER" id="PTHR33406">
    <property type="entry name" value="MEMBRANE PROTEIN MJ1562-RELATED"/>
    <property type="match status" value="1"/>
</dbReference>
<keyword evidence="6 7" id="KW-0472">Membrane</keyword>
<dbReference type="GO" id="GO:0005886">
    <property type="term" value="C:plasma membrane"/>
    <property type="evidence" value="ECO:0007669"/>
    <property type="project" value="UniProtKB-SubCell"/>
</dbReference>
<dbReference type="Pfam" id="PF03176">
    <property type="entry name" value="MMPL"/>
    <property type="match status" value="2"/>
</dbReference>
<evidence type="ECO:0000256" key="5">
    <source>
        <dbReference type="ARBA" id="ARBA00022989"/>
    </source>
</evidence>
<protein>
    <recommendedName>
        <fullName evidence="8">SSD domain-containing protein</fullName>
    </recommendedName>
</protein>
<accession>A0A2K9LKD2</accession>
<evidence type="ECO:0000256" key="4">
    <source>
        <dbReference type="ARBA" id="ARBA00022692"/>
    </source>
</evidence>
<name>A0A2K9LKD2_9GAMM</name>
<dbReference type="InterPro" id="IPR050545">
    <property type="entry name" value="Mycobact_MmpL"/>
</dbReference>
<proteinExistence type="inferred from homology"/>
<dbReference type="Proteomes" id="UP000235116">
    <property type="component" value="Chromosome"/>
</dbReference>
<gene>
    <name evidence="9" type="ORF">Kalk_10375</name>
</gene>